<dbReference type="STRING" id="1715692.RUE5091_01507"/>
<proteinExistence type="predicted"/>
<evidence type="ECO:0000313" key="3">
    <source>
        <dbReference type="Proteomes" id="UP000051260"/>
    </source>
</evidence>
<sequence>MKTSIIPKILLLPLVVSLAACIPSPEDLETEPVKVQTAKGEVTCQLYRHDRVTWDRAIDYPATKMSVAEADGYCRQEGQRRLQ</sequence>
<feature type="chain" id="PRO_5006015996" evidence="1">
    <location>
        <begin position="20"/>
        <end position="83"/>
    </location>
</feature>
<protein>
    <submittedName>
        <fullName evidence="2">Uncharacterized protein</fullName>
    </submittedName>
</protein>
<keyword evidence="1" id="KW-0732">Signal</keyword>
<organism evidence="2 3">
    <name type="scientific">Ruegeria denitrificans</name>
    <dbReference type="NCBI Taxonomy" id="1715692"/>
    <lineage>
        <taxon>Bacteria</taxon>
        <taxon>Pseudomonadati</taxon>
        <taxon>Pseudomonadota</taxon>
        <taxon>Alphaproteobacteria</taxon>
        <taxon>Rhodobacterales</taxon>
        <taxon>Roseobacteraceae</taxon>
        <taxon>Ruegeria</taxon>
    </lineage>
</organism>
<accession>A0A0N7M963</accession>
<dbReference type="Proteomes" id="UP000051260">
    <property type="component" value="Unassembled WGS sequence"/>
</dbReference>
<keyword evidence="3" id="KW-1185">Reference proteome</keyword>
<evidence type="ECO:0000313" key="2">
    <source>
        <dbReference type="EMBL" id="CUJ95164.1"/>
    </source>
</evidence>
<feature type="signal peptide" evidence="1">
    <location>
        <begin position="1"/>
        <end position="19"/>
    </location>
</feature>
<dbReference type="OrthoDB" id="7777983at2"/>
<dbReference type="AlphaFoldDB" id="A0A0N7M963"/>
<name>A0A0N7M963_9RHOB</name>
<gene>
    <name evidence="2" type="ORF">RUE5091_01507</name>
</gene>
<dbReference type="RefSeq" id="WP_058281256.1">
    <property type="nucleotide sequence ID" value="NZ_CYUD01000004.1"/>
</dbReference>
<dbReference type="PROSITE" id="PS51257">
    <property type="entry name" value="PROKAR_LIPOPROTEIN"/>
    <property type="match status" value="1"/>
</dbReference>
<dbReference type="EMBL" id="CYUD01000004">
    <property type="protein sequence ID" value="CUJ95164.1"/>
    <property type="molecule type" value="Genomic_DNA"/>
</dbReference>
<reference evidence="3" key="1">
    <citation type="submission" date="2015-09" db="EMBL/GenBank/DDBJ databases">
        <authorList>
            <person name="Rodrigo-Torres L."/>
            <person name="Arahal D.R."/>
        </authorList>
    </citation>
    <scope>NUCLEOTIDE SEQUENCE [LARGE SCALE GENOMIC DNA]</scope>
    <source>
        <strain evidence="3">CECT 5091</strain>
    </source>
</reference>
<evidence type="ECO:0000256" key="1">
    <source>
        <dbReference type="SAM" id="SignalP"/>
    </source>
</evidence>